<comment type="similarity">
    <text evidence="1">Belongs to the UBR4 family.</text>
</comment>
<dbReference type="GO" id="GO:0008270">
    <property type="term" value="F:zinc ion binding"/>
    <property type="evidence" value="ECO:0007669"/>
    <property type="project" value="UniProtKB-KW"/>
</dbReference>
<keyword evidence="1" id="KW-0479">Metal-binding</keyword>
<evidence type="ECO:0000259" key="2">
    <source>
        <dbReference type="Pfam" id="PF13764"/>
    </source>
</evidence>
<feature type="domain" description="E3 ubiquitin ligase UBR4 C-terminal" evidence="2">
    <location>
        <begin position="218"/>
        <end position="1031"/>
    </location>
</feature>
<sequence length="1051" mass="117362">MRPCMTKGILGLLAELITKEIDNLNQLEETTLNSDLSQGYALKELTELLILPLTAHSALVFRVRAEGADGAADSPTDHPFCAGVQGYALKELTELLISFLELESVRSRHKAPLLATVLHGYLSLRRLVIQRTKLVDETQERLLMLLEDITSGTEAETRQFMAICVETVAKYGRSDVRTPVFIFERLCSIIEPELNELGPFLLSLEKDPQQEDFLQGRMVGNPYPSTDPGMGPLMRDVKNRICRDCELVALLEDDTGMELLVNNKIISLDLPVKEVYRKVWLPSASSDTEPMRIVYRMRGLLGDATEEFIESLETKTDTDRDDEETYRMANVMSDCGGLQELLRRMEYIEDLQRSRPLLTVLLRLTGLCIKTRQNRAALTRPELRAVAVMLRLLALCLKADPELVAGPPGGPTVTQQLLQIMAVVLAEATSLDLDEYRRFASTCGSVEQIRLLLSHVHMAQSKGAGALLQQLMRVLPFLTFGSEEKMRLLIDHFQPVLDFDEFDASQPAESAALLESLCALTAGIETNCMGNQLKDMFVAAGVVERALTYLRQHAPPGKKALLNTNDEQWKSFLSRPALSYALRILAGLATKHEPTQLAVAAESIPIIHRLEQVSSDQHVGSLAENLLEALRTNRQVGAVGSWGRAQMWGGYCEQYSLEKKRMAMAMRKHQLDALGMRANDKGQVAIKSSVLRQLDDISDEQGLTCVICREGYRFQPTKVLGIYTFTKRCPLDDAEPKQRKTMGYSTVTHFNLVHVDCHMAAVRLARARDEWESAALQNANTRCNGLLPLWGPQVAESAFAHCLARHNTYLQESTGHRDVGYQTTVHDLKLLLLRFAQERSFSDDSGGGGPQSNIYIVPHLMHMALYVINSTRIGQRELKNVTTQLGAASDRWVETSFEPDGPLFWMAMAPLVLAPDGWRQLRLRCLARLLVLAQARHTRPGGGRALTERQPLPWAVYRPWAIFWGLVDGLYTMVLSRAAPEAGGADWCAALAEYIRHHDQALLEACDRLLRHYQQELLPAASLAEMLDVLGVLAEAGDPDTFLREALQQVP</sequence>
<proteinExistence type="inferred from homology"/>
<accession>A0A6A4UTM5</accession>
<name>A0A6A4UTM5_AMPAM</name>
<comment type="caution">
    <text evidence="3">The sequence shown here is derived from an EMBL/GenBank/DDBJ whole genome shotgun (WGS) entry which is preliminary data.</text>
</comment>
<dbReference type="Pfam" id="PF13764">
    <property type="entry name" value="E3_UbLigase_R4"/>
    <property type="match status" value="1"/>
</dbReference>
<evidence type="ECO:0000313" key="4">
    <source>
        <dbReference type="Proteomes" id="UP000440578"/>
    </source>
</evidence>
<dbReference type="PROSITE" id="PS52043">
    <property type="entry name" value="UBR4_E3"/>
    <property type="match status" value="1"/>
</dbReference>
<evidence type="ECO:0000313" key="3">
    <source>
        <dbReference type="EMBL" id="KAF0287067.1"/>
    </source>
</evidence>
<organism evidence="3 4">
    <name type="scientific">Amphibalanus amphitrite</name>
    <name type="common">Striped barnacle</name>
    <name type="synonym">Balanus amphitrite</name>
    <dbReference type="NCBI Taxonomy" id="1232801"/>
    <lineage>
        <taxon>Eukaryota</taxon>
        <taxon>Metazoa</taxon>
        <taxon>Ecdysozoa</taxon>
        <taxon>Arthropoda</taxon>
        <taxon>Crustacea</taxon>
        <taxon>Multicrustacea</taxon>
        <taxon>Cirripedia</taxon>
        <taxon>Thoracica</taxon>
        <taxon>Thoracicalcarea</taxon>
        <taxon>Balanomorpha</taxon>
        <taxon>Balanoidea</taxon>
        <taxon>Balanidae</taxon>
        <taxon>Amphibalaninae</taxon>
        <taxon>Amphibalanus</taxon>
    </lineage>
</organism>
<keyword evidence="4" id="KW-1185">Reference proteome</keyword>
<dbReference type="OrthoDB" id="6348962at2759"/>
<dbReference type="AlphaFoldDB" id="A0A6A4UTM5"/>
<feature type="region of interest" description="UBR4 E3 catalytic module" evidence="1">
    <location>
        <begin position="576"/>
        <end position="1050"/>
    </location>
</feature>
<evidence type="ECO:0000256" key="1">
    <source>
        <dbReference type="PROSITE-ProRule" id="PRU01388"/>
    </source>
</evidence>
<dbReference type="InterPro" id="IPR025704">
    <property type="entry name" value="E3_Ub_ligase_UBR4_C"/>
</dbReference>
<dbReference type="PANTHER" id="PTHR21725">
    <property type="entry name" value="E3 UBIQUITIN-PROTEIN LIGASE UBR4"/>
    <property type="match status" value="1"/>
</dbReference>
<keyword evidence="1" id="KW-0863">Zinc-finger</keyword>
<dbReference type="Proteomes" id="UP000440578">
    <property type="component" value="Unassembled WGS sequence"/>
</dbReference>
<reference evidence="3 4" key="1">
    <citation type="submission" date="2019-07" db="EMBL/GenBank/DDBJ databases">
        <title>Draft genome assembly of a fouling barnacle, Amphibalanus amphitrite (Darwin, 1854): The first reference genome for Thecostraca.</title>
        <authorList>
            <person name="Kim W."/>
        </authorList>
    </citation>
    <scope>NUCLEOTIDE SEQUENCE [LARGE SCALE GENOMIC DNA]</scope>
    <source>
        <strain evidence="3">SNU_AA5</strain>
        <tissue evidence="3">Soma without cirri and trophi</tissue>
    </source>
</reference>
<keyword evidence="1" id="KW-0862">Zinc</keyword>
<dbReference type="InterPro" id="IPR045189">
    <property type="entry name" value="UBR4-like"/>
</dbReference>
<protein>
    <submittedName>
        <fullName evidence="3">E3 ubiquitin-protein ligase UBR4</fullName>
    </submittedName>
</protein>
<dbReference type="EMBL" id="VIIS01002214">
    <property type="protein sequence ID" value="KAF0287067.1"/>
    <property type="molecule type" value="Genomic_DNA"/>
</dbReference>
<gene>
    <name evidence="3" type="primary">UBR4_1</name>
    <name evidence="3" type="ORF">FJT64_014474</name>
</gene>
<dbReference type="PANTHER" id="PTHR21725:SF1">
    <property type="entry name" value="E3 UBIQUITIN-PROTEIN LIGASE UBR4"/>
    <property type="match status" value="1"/>
</dbReference>